<name>A0A0M3J206_ANISI</name>
<reference evidence="5 6" key="2">
    <citation type="submission" date="2018-11" db="EMBL/GenBank/DDBJ databases">
        <authorList>
            <consortium name="Pathogen Informatics"/>
        </authorList>
    </citation>
    <scope>NUCLEOTIDE SEQUENCE [LARGE SCALE GENOMIC DNA]</scope>
</reference>
<evidence type="ECO:0000313" key="5">
    <source>
        <dbReference type="EMBL" id="VDK18764.1"/>
    </source>
</evidence>
<dbReference type="PROSITE" id="PS50118">
    <property type="entry name" value="HMG_BOX_2"/>
    <property type="match status" value="1"/>
</dbReference>
<dbReference type="PANTHER" id="PTHR48112">
    <property type="entry name" value="HIGH MOBILITY GROUP PROTEIN DSP1"/>
    <property type="match status" value="1"/>
</dbReference>
<evidence type="ECO:0000256" key="3">
    <source>
        <dbReference type="SAM" id="MobiDB-lite"/>
    </source>
</evidence>
<feature type="DNA-binding region" description="HMG box" evidence="2">
    <location>
        <begin position="48"/>
        <end position="112"/>
    </location>
</feature>
<keyword evidence="1 2" id="KW-0238">DNA-binding</keyword>
<proteinExistence type="predicted"/>
<feature type="region of interest" description="Disordered" evidence="3">
    <location>
        <begin position="1"/>
        <end position="25"/>
    </location>
</feature>
<gene>
    <name evidence="5" type="ORF">ASIM_LOCUS1439</name>
</gene>
<dbReference type="Proteomes" id="UP000267096">
    <property type="component" value="Unassembled WGS sequence"/>
</dbReference>
<dbReference type="InterPro" id="IPR050342">
    <property type="entry name" value="HMGB"/>
</dbReference>
<evidence type="ECO:0000256" key="1">
    <source>
        <dbReference type="ARBA" id="ARBA00023125"/>
    </source>
</evidence>
<keyword evidence="2" id="KW-0539">Nucleus</keyword>
<dbReference type="AlphaFoldDB" id="A0A0M3J206"/>
<dbReference type="SUPFAM" id="SSF47095">
    <property type="entry name" value="HMG-box"/>
    <property type="match status" value="1"/>
</dbReference>
<dbReference type="Gene3D" id="1.10.30.10">
    <property type="entry name" value="High mobility group box domain"/>
    <property type="match status" value="1"/>
</dbReference>
<sequence length="132" mass="14489">MARPAKAKASPKKSKSASPVKKQKRPKKIVILIATLNHICQIKDPNAPKRGKSAYIFWLSDNRARFTKPGVSVVEVTKAAAVEWNVLKDKSKWEKMAAEDKKRYVKELASYKAAAAAATSSPKKAGKGRGKK</sequence>
<dbReference type="GO" id="GO:0003677">
    <property type="term" value="F:DNA binding"/>
    <property type="evidence" value="ECO:0007669"/>
    <property type="project" value="UniProtKB-UniRule"/>
</dbReference>
<evidence type="ECO:0000313" key="6">
    <source>
        <dbReference type="Proteomes" id="UP000267096"/>
    </source>
</evidence>
<feature type="domain" description="HMG box" evidence="4">
    <location>
        <begin position="48"/>
        <end position="112"/>
    </location>
</feature>
<dbReference type="Pfam" id="PF00505">
    <property type="entry name" value="HMG_box"/>
    <property type="match status" value="1"/>
</dbReference>
<dbReference type="GO" id="GO:0005634">
    <property type="term" value="C:nucleus"/>
    <property type="evidence" value="ECO:0007669"/>
    <property type="project" value="UniProtKB-UniRule"/>
</dbReference>
<keyword evidence="6" id="KW-1185">Reference proteome</keyword>
<protein>
    <submittedName>
        <fullName evidence="7">FACT complex subunit SSRP1 (inferred by orthology to a human protein)</fullName>
    </submittedName>
</protein>
<evidence type="ECO:0000313" key="7">
    <source>
        <dbReference type="WBParaSite" id="ASIM_0000156001-mRNA-1"/>
    </source>
</evidence>
<dbReference type="PANTHER" id="PTHR48112:SF22">
    <property type="entry name" value="MITOCHONDRIAL TRANSCRIPTION FACTOR A, ISOFORM B"/>
    <property type="match status" value="1"/>
</dbReference>
<dbReference type="InterPro" id="IPR009071">
    <property type="entry name" value="HMG_box_dom"/>
</dbReference>
<evidence type="ECO:0000256" key="2">
    <source>
        <dbReference type="PROSITE-ProRule" id="PRU00267"/>
    </source>
</evidence>
<dbReference type="WBParaSite" id="ASIM_0000156001-mRNA-1">
    <property type="protein sequence ID" value="ASIM_0000156001-mRNA-1"/>
    <property type="gene ID" value="ASIM_0000156001"/>
</dbReference>
<dbReference type="GO" id="GO:0006357">
    <property type="term" value="P:regulation of transcription by RNA polymerase II"/>
    <property type="evidence" value="ECO:0007669"/>
    <property type="project" value="TreeGrafter"/>
</dbReference>
<organism evidence="7">
    <name type="scientific">Anisakis simplex</name>
    <name type="common">Herring worm</name>
    <dbReference type="NCBI Taxonomy" id="6269"/>
    <lineage>
        <taxon>Eukaryota</taxon>
        <taxon>Metazoa</taxon>
        <taxon>Ecdysozoa</taxon>
        <taxon>Nematoda</taxon>
        <taxon>Chromadorea</taxon>
        <taxon>Rhabditida</taxon>
        <taxon>Spirurina</taxon>
        <taxon>Ascaridomorpha</taxon>
        <taxon>Ascaridoidea</taxon>
        <taxon>Anisakidae</taxon>
        <taxon>Anisakis</taxon>
        <taxon>Anisakis simplex complex</taxon>
    </lineage>
</organism>
<dbReference type="OrthoDB" id="498543at2759"/>
<accession>A0A0M3J206</accession>
<dbReference type="InterPro" id="IPR036910">
    <property type="entry name" value="HMG_box_dom_sf"/>
</dbReference>
<evidence type="ECO:0000259" key="4">
    <source>
        <dbReference type="PROSITE" id="PS50118"/>
    </source>
</evidence>
<reference evidence="7" key="1">
    <citation type="submission" date="2017-02" db="UniProtKB">
        <authorList>
            <consortium name="WormBaseParasite"/>
        </authorList>
    </citation>
    <scope>IDENTIFICATION</scope>
</reference>
<dbReference type="SMART" id="SM00398">
    <property type="entry name" value="HMG"/>
    <property type="match status" value="1"/>
</dbReference>
<dbReference type="EMBL" id="UYRR01001530">
    <property type="protein sequence ID" value="VDK18764.1"/>
    <property type="molecule type" value="Genomic_DNA"/>
</dbReference>